<proteinExistence type="predicted"/>
<feature type="chain" id="PRO_5045245753" description="Lipoprotein" evidence="2">
    <location>
        <begin position="30"/>
        <end position="96"/>
    </location>
</feature>
<evidence type="ECO:0000313" key="3">
    <source>
        <dbReference type="EMBL" id="MBP2320733.1"/>
    </source>
</evidence>
<feature type="region of interest" description="Disordered" evidence="1">
    <location>
        <begin position="26"/>
        <end position="96"/>
    </location>
</feature>
<dbReference type="RefSeq" id="WP_209635164.1">
    <property type="nucleotide sequence ID" value="NZ_JAGINW010000001.1"/>
</dbReference>
<organism evidence="3 4">
    <name type="scientific">Kibdelosporangium banguiense</name>
    <dbReference type="NCBI Taxonomy" id="1365924"/>
    <lineage>
        <taxon>Bacteria</taxon>
        <taxon>Bacillati</taxon>
        <taxon>Actinomycetota</taxon>
        <taxon>Actinomycetes</taxon>
        <taxon>Pseudonocardiales</taxon>
        <taxon>Pseudonocardiaceae</taxon>
        <taxon>Kibdelosporangium</taxon>
    </lineage>
</organism>
<protein>
    <recommendedName>
        <fullName evidence="5">Lipoprotein</fullName>
    </recommendedName>
</protein>
<dbReference type="EMBL" id="JAGINW010000001">
    <property type="protein sequence ID" value="MBP2320733.1"/>
    <property type="molecule type" value="Genomic_DNA"/>
</dbReference>
<accession>A0ABS4T8H5</accession>
<feature type="signal peptide" evidence="2">
    <location>
        <begin position="1"/>
        <end position="29"/>
    </location>
</feature>
<name>A0ABS4T8H5_9PSEU</name>
<dbReference type="PROSITE" id="PS51257">
    <property type="entry name" value="PROKAR_LIPOPROTEIN"/>
    <property type="match status" value="1"/>
</dbReference>
<keyword evidence="4" id="KW-1185">Reference proteome</keyword>
<dbReference type="Proteomes" id="UP001519332">
    <property type="component" value="Unassembled WGS sequence"/>
</dbReference>
<reference evidence="3 4" key="1">
    <citation type="submission" date="2021-03" db="EMBL/GenBank/DDBJ databases">
        <title>Sequencing the genomes of 1000 actinobacteria strains.</title>
        <authorList>
            <person name="Klenk H.-P."/>
        </authorList>
    </citation>
    <scope>NUCLEOTIDE SEQUENCE [LARGE SCALE GENOMIC DNA]</scope>
    <source>
        <strain evidence="3 4">DSM 46670</strain>
    </source>
</reference>
<evidence type="ECO:0000313" key="4">
    <source>
        <dbReference type="Proteomes" id="UP001519332"/>
    </source>
</evidence>
<feature type="compositionally biased region" description="Low complexity" evidence="1">
    <location>
        <begin position="51"/>
        <end position="62"/>
    </location>
</feature>
<sequence length="96" mass="9737">MWGGAGRAVRLRCLVTVMVVLVTAGCEQAGPQPPGSVGPAREVRPADVQDPAAAPSASPESATCGDPRASLRPDGPPAEPGRMPPGSTMDAIVRRP</sequence>
<evidence type="ECO:0000256" key="2">
    <source>
        <dbReference type="SAM" id="SignalP"/>
    </source>
</evidence>
<keyword evidence="2" id="KW-0732">Signal</keyword>
<evidence type="ECO:0000256" key="1">
    <source>
        <dbReference type="SAM" id="MobiDB-lite"/>
    </source>
</evidence>
<feature type="compositionally biased region" description="Pro residues" evidence="1">
    <location>
        <begin position="74"/>
        <end position="83"/>
    </location>
</feature>
<comment type="caution">
    <text evidence="3">The sequence shown here is derived from an EMBL/GenBank/DDBJ whole genome shotgun (WGS) entry which is preliminary data.</text>
</comment>
<gene>
    <name evidence="3" type="ORF">JOF56_001118</name>
</gene>
<evidence type="ECO:0008006" key="5">
    <source>
        <dbReference type="Google" id="ProtNLM"/>
    </source>
</evidence>